<dbReference type="InterPro" id="IPR036291">
    <property type="entry name" value="NAD(P)-bd_dom_sf"/>
</dbReference>
<dbReference type="InterPro" id="IPR007698">
    <property type="entry name" value="AlaDH/PNT_NAD(H)-bd"/>
</dbReference>
<dbReference type="Gene3D" id="3.40.50.720">
    <property type="entry name" value="NAD(P)-binding Rossmann-like Domain"/>
    <property type="match status" value="2"/>
</dbReference>
<feature type="binding site" evidence="15">
    <location>
        <position position="283"/>
    </location>
    <ligand>
        <name>NAD(+)</name>
        <dbReference type="ChEBI" id="CHEBI:57540"/>
    </ligand>
</feature>
<evidence type="ECO:0000256" key="14">
    <source>
        <dbReference type="PIRSR" id="PIRSR018250-1"/>
    </source>
</evidence>
<reference evidence="19" key="1">
    <citation type="journal article" date="2014" name="Genome Announc.">
        <title>De novo whole-genome sequence and genome annotation of Lichtheimia ramosa.</title>
        <authorList>
            <person name="Linde J."/>
            <person name="Schwartze V."/>
            <person name="Binder U."/>
            <person name="Lass-Florl C."/>
            <person name="Voigt K."/>
            <person name="Horn F."/>
        </authorList>
    </citation>
    <scope>NUCLEOTIDE SEQUENCE</scope>
    <source>
        <strain evidence="19">JMRC FSU:6197</strain>
    </source>
</reference>
<dbReference type="Pfam" id="PF01262">
    <property type="entry name" value="AlaDh_PNT_C"/>
    <property type="match status" value="1"/>
</dbReference>
<evidence type="ECO:0000259" key="18">
    <source>
        <dbReference type="SMART" id="SM01003"/>
    </source>
</evidence>
<dbReference type="SUPFAM" id="SSF51735">
    <property type="entry name" value="NAD(P)-binding Rossmann-fold domains"/>
    <property type="match status" value="1"/>
</dbReference>
<feature type="disulfide bond" evidence="16">
    <location>
        <begin position="211"/>
        <end position="255"/>
    </location>
</feature>
<dbReference type="SUPFAM" id="SSF52283">
    <property type="entry name" value="Formate/glycerate dehydrogenase catalytic domain-like"/>
    <property type="match status" value="1"/>
</dbReference>
<feature type="binding site" evidence="15">
    <location>
        <position position="233"/>
    </location>
    <ligand>
        <name>NAD(+)</name>
        <dbReference type="ChEBI" id="CHEBI:57540"/>
    </ligand>
</feature>
<evidence type="ECO:0000256" key="5">
    <source>
        <dbReference type="ARBA" id="ARBA00021221"/>
    </source>
</evidence>
<feature type="active site" description="Proton acceptor" evidence="14">
    <location>
        <position position="82"/>
    </location>
</feature>
<dbReference type="GO" id="GO:0005737">
    <property type="term" value="C:cytoplasm"/>
    <property type="evidence" value="ECO:0007669"/>
    <property type="project" value="TreeGrafter"/>
</dbReference>
<evidence type="ECO:0000256" key="10">
    <source>
        <dbReference type="ARBA" id="ARBA00023157"/>
    </source>
</evidence>
<dbReference type="AlphaFoldDB" id="A0A077WBZ5"/>
<dbReference type="FunFam" id="3.40.50.720:FF:000217">
    <property type="entry name" value="Saccharopine dehydrogenase [NAD(+), L-lysine-forming]"/>
    <property type="match status" value="1"/>
</dbReference>
<evidence type="ECO:0000256" key="8">
    <source>
        <dbReference type="ARBA" id="ARBA00023027"/>
    </source>
</evidence>
<evidence type="ECO:0000256" key="16">
    <source>
        <dbReference type="PIRSR" id="PIRSR018250-4"/>
    </source>
</evidence>
<evidence type="ECO:0000256" key="6">
    <source>
        <dbReference type="ARBA" id="ARBA00022605"/>
    </source>
</evidence>
<feature type="binding site" evidence="15">
    <location>
        <position position="257"/>
    </location>
    <ligand>
        <name>NAD(+)</name>
        <dbReference type="ChEBI" id="CHEBI:57540"/>
    </ligand>
</feature>
<comment type="catalytic activity">
    <reaction evidence="12 13">
        <text>L-saccharopine + NAD(+) + H2O = L-lysine + 2-oxoglutarate + NADH + H(+)</text>
        <dbReference type="Rhea" id="RHEA:12440"/>
        <dbReference type="ChEBI" id="CHEBI:15377"/>
        <dbReference type="ChEBI" id="CHEBI:15378"/>
        <dbReference type="ChEBI" id="CHEBI:16810"/>
        <dbReference type="ChEBI" id="CHEBI:32551"/>
        <dbReference type="ChEBI" id="CHEBI:57540"/>
        <dbReference type="ChEBI" id="CHEBI:57945"/>
        <dbReference type="ChEBI" id="CHEBI:57951"/>
        <dbReference type="EC" id="1.5.1.7"/>
    </reaction>
</comment>
<dbReference type="PANTHER" id="PTHR11133">
    <property type="entry name" value="SACCHAROPINE DEHYDROGENASE"/>
    <property type="match status" value="1"/>
</dbReference>
<feature type="active site" description="Proton donor" evidence="14">
    <location>
        <position position="101"/>
    </location>
</feature>
<dbReference type="EC" id="1.5.1.7" evidence="4 13"/>
<dbReference type="InterPro" id="IPR007886">
    <property type="entry name" value="AlaDH/PNT_N"/>
</dbReference>
<gene>
    <name evidence="19" type="ORF">LRAMOSA07770</name>
</gene>
<feature type="binding site" evidence="15">
    <location>
        <position position="237"/>
    </location>
    <ligand>
        <name>NAD(+)</name>
        <dbReference type="ChEBI" id="CHEBI:57540"/>
    </ligand>
</feature>
<evidence type="ECO:0000256" key="9">
    <source>
        <dbReference type="ARBA" id="ARBA00023154"/>
    </source>
</evidence>
<feature type="domain" description="Alanine dehydrogenase/pyridine nucleotide transhydrogenase NAD(H)-binding" evidence="17">
    <location>
        <begin position="180"/>
        <end position="322"/>
    </location>
</feature>
<evidence type="ECO:0000256" key="2">
    <source>
        <dbReference type="ARBA" id="ARBA00005689"/>
    </source>
</evidence>
<evidence type="ECO:0000256" key="1">
    <source>
        <dbReference type="ARBA" id="ARBA00004884"/>
    </source>
</evidence>
<dbReference type="PANTHER" id="PTHR11133:SF23">
    <property type="entry name" value="SACCHAROPINE DEHYDROGENASE [NAD(+), L-LYSINE-FORMING]"/>
    <property type="match status" value="1"/>
</dbReference>
<sequence length="379" mass="42457">MSSSNTIPHLWLRAETKPMEHRAALTPITVKKLMDAGFKITVERSRQRIFDDEEYARVGCPLVDPLSWKTDAPADAYIVGLKELPENDDSPLRHKHIFFAHCFKNQGGWRELLQRFDKGKGTILDLEFLNDDNGKRVAAFGYMAGFAGAAVGIDVWCHQKIHGSKKSYGVIKPYPNEDALIKYTKERLAAAAASNGGKMPKVLVMGALGRCGTGACNFARKAGVPEENIIKWDINETKKGGPFPEILDADIFVNCIYLTKKIPPFLTRELVNGPRRLSVICDVSCDTTNPNNPVPLYSINTTFDNPTVQVETSNPYPLDVISIDHLPTLIPRESSDMYSHDLLPTMLQLKQRHTSRTWQEAEKLFHQKLVASRTPNARL</sequence>
<dbReference type="UniPathway" id="UPA00033">
    <property type="reaction ID" value="UER00034"/>
</dbReference>
<comment type="pathway">
    <text evidence="1 13">Amino-acid biosynthesis; L-lysine biosynthesis via AAA pathway; L-lysine from L-alpha-aminoadipate (fungal route): step 3/3.</text>
</comment>
<dbReference type="Pfam" id="PF05222">
    <property type="entry name" value="AlaDh_PNT_N"/>
    <property type="match status" value="1"/>
</dbReference>
<evidence type="ECO:0000256" key="15">
    <source>
        <dbReference type="PIRSR" id="PIRSR018250-3"/>
    </source>
</evidence>
<proteinExistence type="inferred from homology"/>
<evidence type="ECO:0000256" key="11">
    <source>
        <dbReference type="ARBA" id="ARBA00033228"/>
    </source>
</evidence>
<dbReference type="InterPro" id="IPR027281">
    <property type="entry name" value="Lys1"/>
</dbReference>
<feature type="domain" description="Alanine dehydrogenase/pyridine nucleotide transhydrogenase N-terminal" evidence="18">
    <location>
        <begin position="11"/>
        <end position="147"/>
    </location>
</feature>
<organism evidence="19">
    <name type="scientific">Lichtheimia ramosa</name>
    <dbReference type="NCBI Taxonomy" id="688394"/>
    <lineage>
        <taxon>Eukaryota</taxon>
        <taxon>Fungi</taxon>
        <taxon>Fungi incertae sedis</taxon>
        <taxon>Mucoromycota</taxon>
        <taxon>Mucoromycotina</taxon>
        <taxon>Mucoromycetes</taxon>
        <taxon>Mucorales</taxon>
        <taxon>Lichtheimiaceae</taxon>
        <taxon>Lichtheimia</taxon>
    </lineage>
</organism>
<evidence type="ECO:0000256" key="12">
    <source>
        <dbReference type="ARBA" id="ARBA00047860"/>
    </source>
</evidence>
<feature type="binding site" evidence="15">
    <location>
        <begin position="323"/>
        <end position="326"/>
    </location>
    <ligand>
        <name>NAD(+)</name>
        <dbReference type="ChEBI" id="CHEBI:57540"/>
    </ligand>
</feature>
<dbReference type="CDD" id="cd12188">
    <property type="entry name" value="SDH"/>
    <property type="match status" value="1"/>
</dbReference>
<comment type="subunit">
    <text evidence="3">Monomer.</text>
</comment>
<evidence type="ECO:0000256" key="7">
    <source>
        <dbReference type="ARBA" id="ARBA00023002"/>
    </source>
</evidence>
<keyword evidence="8 13" id="KW-0520">NAD</keyword>
<keyword evidence="6 13" id="KW-0028">Amino-acid biosynthesis</keyword>
<evidence type="ECO:0000256" key="13">
    <source>
        <dbReference type="PIRNR" id="PIRNR018250"/>
    </source>
</evidence>
<accession>A0A077WBZ5</accession>
<evidence type="ECO:0000256" key="3">
    <source>
        <dbReference type="ARBA" id="ARBA00011245"/>
    </source>
</evidence>
<keyword evidence="7 13" id="KW-0560">Oxidoreductase</keyword>
<evidence type="ECO:0000259" key="17">
    <source>
        <dbReference type="SMART" id="SM01002"/>
    </source>
</evidence>
<evidence type="ECO:0000313" key="19">
    <source>
        <dbReference type="EMBL" id="CDS05241.1"/>
    </source>
</evidence>
<dbReference type="GO" id="GO:0019878">
    <property type="term" value="P:lysine biosynthetic process via aminoadipic acid"/>
    <property type="evidence" value="ECO:0007669"/>
    <property type="project" value="UniProtKB-UniPathway"/>
</dbReference>
<dbReference type="SMART" id="SM01003">
    <property type="entry name" value="AlaDh_PNT_N"/>
    <property type="match status" value="1"/>
</dbReference>
<feature type="binding site" evidence="15">
    <location>
        <begin position="209"/>
        <end position="210"/>
    </location>
    <ligand>
        <name>NAD(+)</name>
        <dbReference type="ChEBI" id="CHEBI:57540"/>
    </ligand>
</feature>
<dbReference type="EMBL" id="LK023316">
    <property type="protein sequence ID" value="CDS05241.1"/>
    <property type="molecule type" value="Genomic_DNA"/>
</dbReference>
<keyword evidence="10" id="KW-1015">Disulfide bond</keyword>
<dbReference type="InterPro" id="IPR051168">
    <property type="entry name" value="AASS"/>
</dbReference>
<dbReference type="PIRSF" id="PIRSF018250">
    <property type="entry name" value="Saccharopine_DH_Lys"/>
    <property type="match status" value="1"/>
</dbReference>
<comment type="similarity">
    <text evidence="2 13">Belongs to the AlaDH/PNT family.</text>
</comment>
<protein>
    <recommendedName>
        <fullName evidence="5 13">Saccharopine dehydrogenase [NAD(+), L-lysine-forming]</fullName>
        <shortName evidence="13">SDH</shortName>
        <ecNumber evidence="4 13">1.5.1.7</ecNumber>
    </recommendedName>
    <alternativeName>
        <fullName evidence="11 13">Lysine--2-oxoglutarate reductase</fullName>
    </alternativeName>
</protein>
<dbReference type="SMART" id="SM01002">
    <property type="entry name" value="AlaDh_PNT_C"/>
    <property type="match status" value="1"/>
</dbReference>
<evidence type="ECO:0000256" key="4">
    <source>
        <dbReference type="ARBA" id="ARBA00012847"/>
    </source>
</evidence>
<name>A0A077WBZ5_9FUNG</name>
<dbReference type="GO" id="GO:0004754">
    <property type="term" value="F:saccharopine dehydrogenase (NAD+, L-lysine-forming) activity"/>
    <property type="evidence" value="ECO:0007669"/>
    <property type="project" value="UniProtKB-EC"/>
</dbReference>
<dbReference type="OrthoDB" id="265306at2759"/>
<keyword evidence="9 13" id="KW-0457">Lysine biosynthesis</keyword>